<evidence type="ECO:0000259" key="1">
    <source>
        <dbReference type="PROSITE" id="PS50234"/>
    </source>
</evidence>
<dbReference type="AlphaFoldDB" id="A0A7R9GTQ3"/>
<dbReference type="Gene3D" id="3.40.50.410">
    <property type="entry name" value="von Willebrand factor, type A domain"/>
    <property type="match status" value="1"/>
</dbReference>
<reference evidence="2" key="1">
    <citation type="submission" date="2020-11" db="EMBL/GenBank/DDBJ databases">
        <authorList>
            <person name="Tran Van P."/>
        </authorList>
    </citation>
    <scope>NUCLEOTIDE SEQUENCE</scope>
</reference>
<dbReference type="EMBL" id="OC317354">
    <property type="protein sequence ID" value="CAD7396384.1"/>
    <property type="molecule type" value="Genomic_DNA"/>
</dbReference>
<dbReference type="GO" id="GO:0032991">
    <property type="term" value="C:protein-containing complex"/>
    <property type="evidence" value="ECO:0007669"/>
    <property type="project" value="UniProtKB-ARBA"/>
</dbReference>
<organism evidence="2">
    <name type="scientific">Timema cristinae</name>
    <name type="common">Walking stick</name>
    <dbReference type="NCBI Taxonomy" id="61476"/>
    <lineage>
        <taxon>Eukaryota</taxon>
        <taxon>Metazoa</taxon>
        <taxon>Ecdysozoa</taxon>
        <taxon>Arthropoda</taxon>
        <taxon>Hexapoda</taxon>
        <taxon>Insecta</taxon>
        <taxon>Pterygota</taxon>
        <taxon>Neoptera</taxon>
        <taxon>Polyneoptera</taxon>
        <taxon>Phasmatodea</taxon>
        <taxon>Timematodea</taxon>
        <taxon>Timematoidea</taxon>
        <taxon>Timematidae</taxon>
        <taxon>Timema</taxon>
    </lineage>
</organism>
<dbReference type="InterPro" id="IPR050934">
    <property type="entry name" value="ITIH"/>
</dbReference>
<proteinExistence type="predicted"/>
<dbReference type="InterPro" id="IPR013694">
    <property type="entry name" value="VIT"/>
</dbReference>
<dbReference type="PANTHER" id="PTHR10338:SF108">
    <property type="entry name" value="INTER-ALPHA-TRYPSIN INHIBITOR HEAVY CHAIN H4-LIKE PROTEIN"/>
    <property type="match status" value="1"/>
</dbReference>
<gene>
    <name evidence="2" type="ORF">TCEB3V08_LOCUS3576</name>
</gene>
<dbReference type="InterPro" id="IPR002035">
    <property type="entry name" value="VWF_A"/>
</dbReference>
<feature type="domain" description="VWFA" evidence="1">
    <location>
        <begin position="241"/>
        <end position="462"/>
    </location>
</feature>
<dbReference type="InterPro" id="IPR036465">
    <property type="entry name" value="vWFA_dom_sf"/>
</dbReference>
<name>A0A7R9GTQ3_TIMCR</name>
<dbReference type="PANTHER" id="PTHR10338">
    <property type="entry name" value="INTER-ALPHA-TRYPSIN INHIBITOR HEAVY CHAIN FAMILY MEMBER"/>
    <property type="match status" value="1"/>
</dbReference>
<dbReference type="Pfam" id="PF13768">
    <property type="entry name" value="VWA_3"/>
    <property type="match status" value="1"/>
</dbReference>
<protein>
    <recommendedName>
        <fullName evidence="1">VWFA domain-containing protein</fullName>
    </recommendedName>
</protein>
<dbReference type="Pfam" id="PF00092">
    <property type="entry name" value="VWA"/>
    <property type="match status" value="1"/>
</dbReference>
<dbReference type="Pfam" id="PF08487">
    <property type="entry name" value="VIT"/>
    <property type="match status" value="1"/>
</dbReference>
<accession>A0A7R9GTQ3</accession>
<dbReference type="SUPFAM" id="SSF53300">
    <property type="entry name" value="vWA-like"/>
    <property type="match status" value="1"/>
</dbReference>
<dbReference type="SMART" id="SM00327">
    <property type="entry name" value="VWA"/>
    <property type="match status" value="1"/>
</dbReference>
<sequence length="619" mass="69452">MDNLHRQGTSCVIQMSREIDDKVYKANVKEKEKAKEEYNVAVSAGLYSALCLTHLAQAVGLDPCLEQAAVHQGQCVAMPLFYMKIWKRGCYSYKTLRWHTLITHGLLLIGGPPLVCELRDAFLMNTLAKIEHPNPNEAVIHWAPTLEEQKSINKDGVKGQLIVRYDVDRLAHPEQILVELEEVNPHFRGGRVENHLEKPPDRDSNLDLPVLSSRAQHDKRINDGYFVHFYAPNDLKTLRKHVTFVLDASGSMCGRKMEQLKAAMKTILSDLNPDDLLSIIIFSTGIQVWDLEKNYGEGDFIPQPSEISPDLALLENSEALHGSSVIVSASATNIEKAKQFVDRISTYCSTNIYGALKKGIQVALFGKRLSESNSTAQQNPESMIIFLTDGQPNIEESNTDTIVNSITEANNITRVAIFSLAFGDDADMEFLKKLSLRNSGFARKIYEASDAALQLNQFYKQVSSPLLSNVTFKYQENQVVSDSLTRTNFHTLFDGSELIISGRLHANEITGELNAHCYTGLICPRIVKPEIIPGHKRNFMERMWAFLTIQQLLDKITAEEDNASLKQKALELALKMFGIGEPIKFQNQPSQINVHADLTTHTLYNQKLADGFIGFCEEI</sequence>
<evidence type="ECO:0000313" key="2">
    <source>
        <dbReference type="EMBL" id="CAD7396384.1"/>
    </source>
</evidence>
<dbReference type="PROSITE" id="PS50234">
    <property type="entry name" value="VWFA"/>
    <property type="match status" value="1"/>
</dbReference>